<proteinExistence type="predicted"/>
<evidence type="ECO:0000259" key="2">
    <source>
        <dbReference type="Pfam" id="PF12307"/>
    </source>
</evidence>
<evidence type="ECO:0000313" key="4">
    <source>
        <dbReference type="Proteomes" id="UP001233164"/>
    </source>
</evidence>
<protein>
    <submittedName>
        <fullName evidence="3">DUF3631 domain-containing protein</fullName>
    </submittedName>
</protein>
<dbReference type="RefSeq" id="WP_289381092.1">
    <property type="nucleotide sequence ID" value="NZ_JAUBOF010000100.1"/>
</dbReference>
<feature type="domain" description="DUF3631" evidence="2">
    <location>
        <begin position="183"/>
        <end position="363"/>
    </location>
</feature>
<dbReference type="InterPro" id="IPR022081">
    <property type="entry name" value="DUF3631"/>
</dbReference>
<dbReference type="Pfam" id="PF12307">
    <property type="entry name" value="DUF3631"/>
    <property type="match status" value="1"/>
</dbReference>
<feature type="region of interest" description="Disordered" evidence="1">
    <location>
        <begin position="403"/>
        <end position="423"/>
    </location>
</feature>
<comment type="caution">
    <text evidence="3">The sequence shown here is derived from an EMBL/GenBank/DDBJ whole genome shotgun (WGS) entry which is preliminary data.</text>
</comment>
<accession>A0ABT7RUS2</accession>
<organism evidence="3 4">
    <name type="scientific">Rhodococcus indonesiensis</name>
    <dbReference type="NCBI Taxonomy" id="3055869"/>
    <lineage>
        <taxon>Bacteria</taxon>
        <taxon>Bacillati</taxon>
        <taxon>Actinomycetota</taxon>
        <taxon>Actinomycetes</taxon>
        <taxon>Mycobacteriales</taxon>
        <taxon>Nocardiaceae</taxon>
        <taxon>Rhodococcus</taxon>
    </lineage>
</organism>
<sequence>MNHRFDGAAVLDDLTAFLRWYSVYPDEHCAPTYALWLAHTHATMSFYVSPRIIFSSPEPGSGKTRDLELGALFAHAPRLTISTTTAALYRRIGQALDEGQLPPTILFDEVDAIFGRTSTPQVEDLRALLNSGYKRGATVDRCEGDAKNMKVREFPVFAPVALAGLAGKMPRTITSRAITIHKRRRAPGEVVHPFRERDAANEATEIREDLVDWVGDVAVKLAELRPVMPPGVVDRPAEVWEALLAIADQAGGHWPVTAREACRHFVLKTESDQSLGVQLLADCRAVFNGRDRVTTEELIASLRRMDEAPWSDMHGKLIDGRTLARLLKPYGIKSRDIKHSDGKVTKGYFASGATGFADAWQRYVPPSKEPEKPNQPEGDPYLSATNATNATGQVRDIFPVAPSDPVAETSATQHPAATEKKPLTSKVAAVAAVADKTGSSEVGRGKSIEMFVNSRPQVKVSEVATEFGLGSSLASAHLHKLTKAGRIRKLDLGVYGPLGPSA</sequence>
<reference evidence="3 4" key="1">
    <citation type="submission" date="2023-06" db="EMBL/GenBank/DDBJ databases">
        <title>Rhodococcus indonesiensis sp. nov a new member of the Rhodococcus ruber lineage isolated from a sediment of neutral hot spring.</title>
        <authorList>
            <person name="Kusuma A.B."/>
            <person name="Fenylestari G."/>
            <person name="Ammar F."/>
            <person name="Nouioui I."/>
            <person name="Goodfellow M."/>
        </authorList>
    </citation>
    <scope>NUCLEOTIDE SEQUENCE [LARGE SCALE GENOMIC DNA]</scope>
    <source>
        <strain evidence="3 4">CSLK01-03</strain>
    </source>
</reference>
<keyword evidence="4" id="KW-1185">Reference proteome</keyword>
<evidence type="ECO:0000256" key="1">
    <source>
        <dbReference type="SAM" id="MobiDB-lite"/>
    </source>
</evidence>
<dbReference type="Proteomes" id="UP001233164">
    <property type="component" value="Unassembled WGS sequence"/>
</dbReference>
<evidence type="ECO:0000313" key="3">
    <source>
        <dbReference type="EMBL" id="MDM7490736.1"/>
    </source>
</evidence>
<feature type="region of interest" description="Disordered" evidence="1">
    <location>
        <begin position="364"/>
        <end position="385"/>
    </location>
</feature>
<name>A0ABT7RUS2_9NOCA</name>
<dbReference type="EMBL" id="JAUBOF010000100">
    <property type="protein sequence ID" value="MDM7490736.1"/>
    <property type="molecule type" value="Genomic_DNA"/>
</dbReference>
<gene>
    <name evidence="3" type="ORF">QT969_20830</name>
</gene>